<dbReference type="SMART" id="SM00046">
    <property type="entry name" value="DAGKc"/>
    <property type="match status" value="1"/>
</dbReference>
<dbReference type="Gene3D" id="2.60.200.40">
    <property type="match status" value="1"/>
</dbReference>
<dbReference type="STRING" id="246199.CUS_6460"/>
<dbReference type="GO" id="GO:0005886">
    <property type="term" value="C:plasma membrane"/>
    <property type="evidence" value="ECO:0007669"/>
    <property type="project" value="TreeGrafter"/>
</dbReference>
<reference evidence="10 11" key="1">
    <citation type="submission" date="2011-02" db="EMBL/GenBank/DDBJ databases">
        <authorList>
            <person name="Nelson K.E."/>
            <person name="Sutton G."/>
            <person name="Torralba M."/>
            <person name="Durkin S."/>
            <person name="Harkins D."/>
            <person name="Montgomery R."/>
            <person name="Ziemer C."/>
            <person name="Klaassens E."/>
            <person name="Ocuiv P."/>
            <person name="Morrison M."/>
        </authorList>
    </citation>
    <scope>NUCLEOTIDE SEQUENCE [LARGE SCALE GENOMIC DNA]</scope>
    <source>
        <strain evidence="10 11">8</strain>
    </source>
</reference>
<evidence type="ECO:0000256" key="8">
    <source>
        <dbReference type="ARBA" id="ARBA00023264"/>
    </source>
</evidence>
<keyword evidence="5" id="KW-0460">Magnesium</keyword>
<evidence type="ECO:0000313" key="11">
    <source>
        <dbReference type="Proteomes" id="UP000004259"/>
    </source>
</evidence>
<keyword evidence="6" id="KW-0443">Lipid metabolism</keyword>
<evidence type="ECO:0000256" key="6">
    <source>
        <dbReference type="ARBA" id="ARBA00023098"/>
    </source>
</evidence>
<dbReference type="PANTHER" id="PTHR12358">
    <property type="entry name" value="SPHINGOSINE KINASE"/>
    <property type="match status" value="1"/>
</dbReference>
<dbReference type="PANTHER" id="PTHR12358:SF106">
    <property type="entry name" value="LIPID KINASE YEGS"/>
    <property type="match status" value="1"/>
</dbReference>
<evidence type="ECO:0000256" key="1">
    <source>
        <dbReference type="ARBA" id="ARBA00001946"/>
    </source>
</evidence>
<evidence type="ECO:0000256" key="5">
    <source>
        <dbReference type="ARBA" id="ARBA00022842"/>
    </source>
</evidence>
<evidence type="ECO:0000256" key="3">
    <source>
        <dbReference type="ARBA" id="ARBA00022516"/>
    </source>
</evidence>
<dbReference type="SUPFAM" id="SSF111331">
    <property type="entry name" value="NAD kinase/diacylglycerol kinase-like"/>
    <property type="match status" value="1"/>
</dbReference>
<dbReference type="InterPro" id="IPR016064">
    <property type="entry name" value="NAD/diacylglycerol_kinase_sf"/>
</dbReference>
<name>E9SA09_RUMAL</name>
<keyword evidence="4" id="KW-0479">Metal-binding</keyword>
<evidence type="ECO:0000256" key="7">
    <source>
        <dbReference type="ARBA" id="ARBA00023209"/>
    </source>
</evidence>
<dbReference type="InterPro" id="IPR001206">
    <property type="entry name" value="Diacylglycerol_kinase_cat_dom"/>
</dbReference>
<dbReference type="OrthoDB" id="142078at2"/>
<feature type="domain" description="DAGKc" evidence="9">
    <location>
        <begin position="1"/>
        <end position="130"/>
    </location>
</feature>
<dbReference type="GO" id="GO:0008654">
    <property type="term" value="P:phospholipid biosynthetic process"/>
    <property type="evidence" value="ECO:0007669"/>
    <property type="project" value="UniProtKB-KW"/>
</dbReference>
<organism evidence="10 11">
    <name type="scientific">Ruminococcus albus 8</name>
    <dbReference type="NCBI Taxonomy" id="246199"/>
    <lineage>
        <taxon>Bacteria</taxon>
        <taxon>Bacillati</taxon>
        <taxon>Bacillota</taxon>
        <taxon>Clostridia</taxon>
        <taxon>Eubacteriales</taxon>
        <taxon>Oscillospiraceae</taxon>
        <taxon>Ruminococcus</taxon>
    </lineage>
</organism>
<dbReference type="PROSITE" id="PS50146">
    <property type="entry name" value="DAGK"/>
    <property type="match status" value="1"/>
</dbReference>
<comment type="cofactor">
    <cofactor evidence="1">
        <name>Mg(2+)</name>
        <dbReference type="ChEBI" id="CHEBI:18420"/>
    </cofactor>
</comment>
<keyword evidence="10" id="KW-0808">Transferase</keyword>
<dbReference type="Pfam" id="PF00781">
    <property type="entry name" value="DAGK_cat"/>
    <property type="match status" value="1"/>
</dbReference>
<dbReference type="GO" id="GO:0046872">
    <property type="term" value="F:metal ion binding"/>
    <property type="evidence" value="ECO:0007669"/>
    <property type="project" value="UniProtKB-KW"/>
</dbReference>
<dbReference type="InterPro" id="IPR005218">
    <property type="entry name" value="Diacylglycerol/lipid_kinase"/>
</dbReference>
<dbReference type="InterPro" id="IPR017438">
    <property type="entry name" value="ATP-NAD_kinase_N"/>
</dbReference>
<protein>
    <submittedName>
        <fullName evidence="10">Lipid kinase, YegS/Rv2252/BmrU family</fullName>
        <ecNumber evidence="10">2.7.1.-</ecNumber>
    </submittedName>
</protein>
<keyword evidence="11" id="KW-1185">Reference proteome</keyword>
<keyword evidence="8" id="KW-1208">Phospholipid metabolism</keyword>
<dbReference type="EC" id="2.7.1.-" evidence="10"/>
<dbReference type="InterPro" id="IPR050187">
    <property type="entry name" value="Lipid_Phosphate_FormReg"/>
</dbReference>
<dbReference type="EMBL" id="ADKM02000050">
    <property type="protein sequence ID" value="EGC03852.1"/>
    <property type="molecule type" value="Genomic_DNA"/>
</dbReference>
<dbReference type="NCBIfam" id="TIGR00147">
    <property type="entry name" value="YegS/Rv2252/BmrU family lipid kinase"/>
    <property type="match status" value="1"/>
</dbReference>
<keyword evidence="10" id="KW-0418">Kinase</keyword>
<dbReference type="GO" id="GO:0005524">
    <property type="term" value="F:ATP binding"/>
    <property type="evidence" value="ECO:0007669"/>
    <property type="project" value="InterPro"/>
</dbReference>
<dbReference type="RefSeq" id="WP_002847803.1">
    <property type="nucleotide sequence ID" value="NZ_ADKM02000050.1"/>
</dbReference>
<comment type="caution">
    <text evidence="10">The sequence shown here is derived from an EMBL/GenBank/DDBJ whole genome shotgun (WGS) entry which is preliminary data.</text>
</comment>
<comment type="similarity">
    <text evidence="2">Belongs to the diacylglycerol/lipid kinase family.</text>
</comment>
<dbReference type="Proteomes" id="UP000004259">
    <property type="component" value="Unassembled WGS sequence"/>
</dbReference>
<sequence length="342" mass="37494">MKKLLFVFNPFAGKGQIKNELFNIIDIFTQEGYDVTVYPTQYAGDGGRKLHEEAGNYDLVVASGGDGTLSEAVSAMIGLDKKVPLGYIPAGSTNDVAMSLGLPRNPVECANAVAHGVFFDYDIGLFNGDTNFVYVAAFGAFTAVSYETPQEYKNKFGHAAYIVEALRRLNEIRGYDLVIEHDGETIEGSFALGLISNSQSIAGMKNFIQHGVCYDDGLFEVCLIRTPGNPIVLSSILADAAINKLTGPHFVTFKTSKLTIKSKQPLAWSLDGESGGVHDEVEIVNLKQAIRLKIGFNEITAEQEFVRMQAPAEKLLRQSAEEYFKVQEKTDSTFEDKDDTDE</sequence>
<keyword evidence="3" id="KW-0444">Lipid biosynthesis</keyword>
<dbReference type="eggNOG" id="COG1597">
    <property type="taxonomic scope" value="Bacteria"/>
</dbReference>
<keyword evidence="7" id="KW-0594">Phospholipid biosynthesis</keyword>
<dbReference type="AlphaFoldDB" id="E9SA09"/>
<evidence type="ECO:0000313" key="10">
    <source>
        <dbReference type="EMBL" id="EGC03852.1"/>
    </source>
</evidence>
<gene>
    <name evidence="10" type="ORF">CUS_6460</name>
</gene>
<dbReference type="GO" id="GO:0004143">
    <property type="term" value="F:ATP-dependent diacylglycerol kinase activity"/>
    <property type="evidence" value="ECO:0007669"/>
    <property type="project" value="TreeGrafter"/>
</dbReference>
<proteinExistence type="inferred from homology"/>
<evidence type="ECO:0000259" key="9">
    <source>
        <dbReference type="PROSITE" id="PS50146"/>
    </source>
</evidence>
<dbReference type="Gene3D" id="3.40.50.10330">
    <property type="entry name" value="Probable inorganic polyphosphate/atp-NAD kinase, domain 1"/>
    <property type="match status" value="1"/>
</dbReference>
<evidence type="ECO:0000256" key="2">
    <source>
        <dbReference type="ARBA" id="ARBA00005983"/>
    </source>
</evidence>
<evidence type="ECO:0000256" key="4">
    <source>
        <dbReference type="ARBA" id="ARBA00022723"/>
    </source>
</evidence>
<accession>E9SA09</accession>